<evidence type="ECO:0000313" key="4">
    <source>
        <dbReference type="EMBL" id="KAJ8034238.1"/>
    </source>
</evidence>
<feature type="domain" description="HYR" evidence="3">
    <location>
        <begin position="184"/>
        <end position="266"/>
    </location>
</feature>
<feature type="domain" description="HYR" evidence="3">
    <location>
        <begin position="10"/>
        <end position="94"/>
    </location>
</feature>
<dbReference type="PROSITE" id="PS50825">
    <property type="entry name" value="HYR"/>
    <property type="match status" value="3"/>
</dbReference>
<dbReference type="InterPro" id="IPR003410">
    <property type="entry name" value="HYR_dom"/>
</dbReference>
<accession>A0A9Q1BX19</accession>
<keyword evidence="1" id="KW-0677">Repeat</keyword>
<keyword evidence="2" id="KW-1133">Transmembrane helix</keyword>
<name>A0A9Q1BX19_HOLLE</name>
<reference evidence="4" key="1">
    <citation type="submission" date="2021-10" db="EMBL/GenBank/DDBJ databases">
        <title>Tropical sea cucumber genome reveals ecological adaptation and Cuvierian tubules defense mechanism.</title>
        <authorList>
            <person name="Chen T."/>
        </authorList>
    </citation>
    <scope>NUCLEOTIDE SEQUENCE</scope>
    <source>
        <strain evidence="4">Nanhai2018</strain>
        <tissue evidence="4">Muscle</tissue>
    </source>
</reference>
<gene>
    <name evidence="4" type="ORF">HOLleu_20991</name>
</gene>
<keyword evidence="5" id="KW-1185">Reference proteome</keyword>
<evidence type="ECO:0000313" key="5">
    <source>
        <dbReference type="Proteomes" id="UP001152320"/>
    </source>
</evidence>
<dbReference type="Proteomes" id="UP001152320">
    <property type="component" value="Chromosome 10"/>
</dbReference>
<protein>
    <submittedName>
        <fullName evidence="4">Hyalin</fullName>
    </submittedName>
</protein>
<dbReference type="Pfam" id="PF02494">
    <property type="entry name" value="HYR"/>
    <property type="match status" value="3"/>
</dbReference>
<dbReference type="EMBL" id="JAIZAY010000010">
    <property type="protein sequence ID" value="KAJ8034238.1"/>
    <property type="molecule type" value="Genomic_DNA"/>
</dbReference>
<keyword evidence="2" id="KW-0812">Transmembrane</keyword>
<organism evidence="4 5">
    <name type="scientific">Holothuria leucospilota</name>
    <name type="common">Black long sea cucumber</name>
    <name type="synonym">Mertensiothuria leucospilota</name>
    <dbReference type="NCBI Taxonomy" id="206669"/>
    <lineage>
        <taxon>Eukaryota</taxon>
        <taxon>Metazoa</taxon>
        <taxon>Echinodermata</taxon>
        <taxon>Eleutherozoa</taxon>
        <taxon>Echinozoa</taxon>
        <taxon>Holothuroidea</taxon>
        <taxon>Aspidochirotacea</taxon>
        <taxon>Aspidochirotida</taxon>
        <taxon>Holothuriidae</taxon>
        <taxon>Holothuria</taxon>
    </lineage>
</organism>
<feature type="domain" description="HYR" evidence="3">
    <location>
        <begin position="100"/>
        <end position="183"/>
    </location>
</feature>
<feature type="transmembrane region" description="Helical" evidence="2">
    <location>
        <begin position="273"/>
        <end position="296"/>
    </location>
</feature>
<keyword evidence="2" id="KW-0472">Membrane</keyword>
<proteinExistence type="predicted"/>
<dbReference type="OrthoDB" id="5969849at2759"/>
<sequence>MKFPFSDSTLDTTPPKVYNCPGRQLSITVENEQENVTLPWSEIFAEDESCQPVQITSSHKSSDYFFVGVTLVTYNFTDSSGNLAQCIFSVNISVLQTEQNPGSPPGFAYCPESILVNSSSETTRTRVFWVEPILRSFVTEFTLDQSHFPGDSFPVGRTNVIYELQVINNGSTTQSHCLFDVNVKDVFPPTVFNCPQGRRIKSCRGLKVGHWYEPIAKDNSGLPVTVSQSHKPGSSKFKAGIDTVIYTFIDGSGNIATCSFNVTLHRSGCGLDISIVSLCFGLLIAMLLVFVLILHFTYRRSTRQRHANAS</sequence>
<comment type="caution">
    <text evidence="4">The sequence shown here is derived from an EMBL/GenBank/DDBJ whole genome shotgun (WGS) entry which is preliminary data.</text>
</comment>
<dbReference type="AlphaFoldDB" id="A0A9Q1BX19"/>
<dbReference type="PANTHER" id="PTHR24273:SF32">
    <property type="entry name" value="HYALIN"/>
    <property type="match status" value="1"/>
</dbReference>
<evidence type="ECO:0000259" key="3">
    <source>
        <dbReference type="PROSITE" id="PS50825"/>
    </source>
</evidence>
<evidence type="ECO:0000256" key="2">
    <source>
        <dbReference type="SAM" id="Phobius"/>
    </source>
</evidence>
<dbReference type="PANTHER" id="PTHR24273">
    <property type="entry name" value="FI04643P-RELATED"/>
    <property type="match status" value="1"/>
</dbReference>
<evidence type="ECO:0000256" key="1">
    <source>
        <dbReference type="ARBA" id="ARBA00022737"/>
    </source>
</evidence>